<protein>
    <submittedName>
        <fullName evidence="2">Uncharacterized protein</fullName>
    </submittedName>
</protein>
<dbReference type="AlphaFoldDB" id="A0A5C3KK43"/>
<evidence type="ECO:0000313" key="2">
    <source>
        <dbReference type="EMBL" id="TFK20711.1"/>
    </source>
</evidence>
<name>A0A5C3KK43_COPMA</name>
<dbReference type="Proteomes" id="UP000307440">
    <property type="component" value="Unassembled WGS sequence"/>
</dbReference>
<evidence type="ECO:0000256" key="1">
    <source>
        <dbReference type="SAM" id="MobiDB-lite"/>
    </source>
</evidence>
<reference evidence="2 3" key="1">
    <citation type="journal article" date="2019" name="Nat. Ecol. Evol.">
        <title>Megaphylogeny resolves global patterns of mushroom evolution.</title>
        <authorList>
            <person name="Varga T."/>
            <person name="Krizsan K."/>
            <person name="Foldi C."/>
            <person name="Dima B."/>
            <person name="Sanchez-Garcia M."/>
            <person name="Sanchez-Ramirez S."/>
            <person name="Szollosi G.J."/>
            <person name="Szarkandi J.G."/>
            <person name="Papp V."/>
            <person name="Albert L."/>
            <person name="Andreopoulos W."/>
            <person name="Angelini C."/>
            <person name="Antonin V."/>
            <person name="Barry K.W."/>
            <person name="Bougher N.L."/>
            <person name="Buchanan P."/>
            <person name="Buyck B."/>
            <person name="Bense V."/>
            <person name="Catcheside P."/>
            <person name="Chovatia M."/>
            <person name="Cooper J."/>
            <person name="Damon W."/>
            <person name="Desjardin D."/>
            <person name="Finy P."/>
            <person name="Geml J."/>
            <person name="Haridas S."/>
            <person name="Hughes K."/>
            <person name="Justo A."/>
            <person name="Karasinski D."/>
            <person name="Kautmanova I."/>
            <person name="Kiss B."/>
            <person name="Kocsube S."/>
            <person name="Kotiranta H."/>
            <person name="LaButti K.M."/>
            <person name="Lechner B.E."/>
            <person name="Liimatainen K."/>
            <person name="Lipzen A."/>
            <person name="Lukacs Z."/>
            <person name="Mihaltcheva S."/>
            <person name="Morgado L.N."/>
            <person name="Niskanen T."/>
            <person name="Noordeloos M.E."/>
            <person name="Ohm R.A."/>
            <person name="Ortiz-Santana B."/>
            <person name="Ovrebo C."/>
            <person name="Racz N."/>
            <person name="Riley R."/>
            <person name="Savchenko A."/>
            <person name="Shiryaev A."/>
            <person name="Soop K."/>
            <person name="Spirin V."/>
            <person name="Szebenyi C."/>
            <person name="Tomsovsky M."/>
            <person name="Tulloss R.E."/>
            <person name="Uehling J."/>
            <person name="Grigoriev I.V."/>
            <person name="Vagvolgyi C."/>
            <person name="Papp T."/>
            <person name="Martin F.M."/>
            <person name="Miettinen O."/>
            <person name="Hibbett D.S."/>
            <person name="Nagy L.G."/>
        </authorList>
    </citation>
    <scope>NUCLEOTIDE SEQUENCE [LARGE SCALE GENOMIC DNA]</scope>
    <source>
        <strain evidence="2 3">CBS 121175</strain>
    </source>
</reference>
<gene>
    <name evidence="2" type="ORF">FA15DRAFT_658876</name>
</gene>
<feature type="region of interest" description="Disordered" evidence="1">
    <location>
        <begin position="26"/>
        <end position="48"/>
    </location>
</feature>
<organism evidence="2 3">
    <name type="scientific">Coprinopsis marcescibilis</name>
    <name type="common">Agaric fungus</name>
    <name type="synonym">Psathyrella marcescibilis</name>
    <dbReference type="NCBI Taxonomy" id="230819"/>
    <lineage>
        <taxon>Eukaryota</taxon>
        <taxon>Fungi</taxon>
        <taxon>Dikarya</taxon>
        <taxon>Basidiomycota</taxon>
        <taxon>Agaricomycotina</taxon>
        <taxon>Agaricomycetes</taxon>
        <taxon>Agaricomycetidae</taxon>
        <taxon>Agaricales</taxon>
        <taxon>Agaricineae</taxon>
        <taxon>Psathyrellaceae</taxon>
        <taxon>Coprinopsis</taxon>
    </lineage>
</organism>
<evidence type="ECO:0000313" key="3">
    <source>
        <dbReference type="Proteomes" id="UP000307440"/>
    </source>
</evidence>
<proteinExistence type="predicted"/>
<sequence>MDQGYYKQAQGYGYYDQGFSGYPSGGSLYSTPPPLTKGHLRRRTGTPAAQIIPPILPRTTRFPFQKSSQLASEYMKHSDEGRVISEALKQQQELASHIERTQGLHHPMFAYLKMAYTQLTTAQKLLMPLGRIAAAHMMPTDQLASLAKVMNDIRDQLKLLVPSLGKTLKLMLKSFLIIFKILIAVVAKVATSTRL</sequence>
<keyword evidence="3" id="KW-1185">Reference proteome</keyword>
<accession>A0A5C3KK43</accession>
<dbReference type="EMBL" id="ML210290">
    <property type="protein sequence ID" value="TFK20711.1"/>
    <property type="molecule type" value="Genomic_DNA"/>
</dbReference>